<organism evidence="1 2">
    <name type="scientific">Glomus cerebriforme</name>
    <dbReference type="NCBI Taxonomy" id="658196"/>
    <lineage>
        <taxon>Eukaryota</taxon>
        <taxon>Fungi</taxon>
        <taxon>Fungi incertae sedis</taxon>
        <taxon>Mucoromycota</taxon>
        <taxon>Glomeromycotina</taxon>
        <taxon>Glomeromycetes</taxon>
        <taxon>Glomerales</taxon>
        <taxon>Glomeraceae</taxon>
        <taxon>Glomus</taxon>
    </lineage>
</organism>
<evidence type="ECO:0000313" key="2">
    <source>
        <dbReference type="Proteomes" id="UP000265703"/>
    </source>
</evidence>
<keyword evidence="2" id="KW-1185">Reference proteome</keyword>
<dbReference type="Proteomes" id="UP000265703">
    <property type="component" value="Unassembled WGS sequence"/>
</dbReference>
<accession>A0A397TLB7</accession>
<sequence>MALTLLHYGSTLPARDILMLRALTNAARISRLPSLTSAFVPDLLDNTFSLDTSWFKLLDQTGLEGILSEWLTWWLPLIVNELNFMVFLDYPMYHHFILDSIYVWHFSYNKNERKIREYYAQPSVFLIDWDLSWFTLNYFIPSSDLSPSKVQERRAAHISFRYKLQFLELLIMDVMNSRHPCYFSASDFPDDPPLPHTNFPVLFLSFKDSLLDSIIISWSKRLNKDVSDFPSRQAFLSLPVWSFLPDSSQRP</sequence>
<protein>
    <submittedName>
        <fullName evidence="1">Uncharacterized protein</fullName>
    </submittedName>
</protein>
<comment type="caution">
    <text evidence="1">The sequence shown here is derived from an EMBL/GenBank/DDBJ whole genome shotgun (WGS) entry which is preliminary data.</text>
</comment>
<name>A0A397TLB7_9GLOM</name>
<dbReference type="EMBL" id="QKYT01000055">
    <property type="protein sequence ID" value="RIA95811.1"/>
    <property type="molecule type" value="Genomic_DNA"/>
</dbReference>
<reference evidence="1 2" key="1">
    <citation type="submission" date="2018-06" db="EMBL/GenBank/DDBJ databases">
        <title>Comparative genomics reveals the genomic features of Rhizophagus irregularis, R. cerebriforme, R. diaphanum and Gigaspora rosea, and their symbiotic lifestyle signature.</title>
        <authorList>
            <person name="Morin E."/>
            <person name="San Clemente H."/>
            <person name="Chen E.C.H."/>
            <person name="De La Providencia I."/>
            <person name="Hainaut M."/>
            <person name="Kuo A."/>
            <person name="Kohler A."/>
            <person name="Murat C."/>
            <person name="Tang N."/>
            <person name="Roy S."/>
            <person name="Loubradou J."/>
            <person name="Henrissat B."/>
            <person name="Grigoriev I.V."/>
            <person name="Corradi N."/>
            <person name="Roux C."/>
            <person name="Martin F.M."/>
        </authorList>
    </citation>
    <scope>NUCLEOTIDE SEQUENCE [LARGE SCALE GENOMIC DNA]</scope>
    <source>
        <strain evidence="1 2">DAOM 227022</strain>
    </source>
</reference>
<dbReference type="AlphaFoldDB" id="A0A397TLB7"/>
<gene>
    <name evidence="1" type="ORF">C1645_816248</name>
</gene>
<proteinExistence type="predicted"/>
<evidence type="ECO:0000313" key="1">
    <source>
        <dbReference type="EMBL" id="RIA95811.1"/>
    </source>
</evidence>